<dbReference type="InterPro" id="IPR004358">
    <property type="entry name" value="Sig_transdc_His_kin-like_C"/>
</dbReference>
<dbReference type="Gene3D" id="3.30.565.10">
    <property type="entry name" value="Histidine kinase-like ATPase, C-terminal domain"/>
    <property type="match status" value="1"/>
</dbReference>
<feature type="domain" description="Histidine kinase" evidence="9">
    <location>
        <begin position="192"/>
        <end position="395"/>
    </location>
</feature>
<dbReference type="GO" id="GO:0005524">
    <property type="term" value="F:ATP binding"/>
    <property type="evidence" value="ECO:0007669"/>
    <property type="project" value="UniProtKB-KW"/>
</dbReference>
<dbReference type="Gene3D" id="1.10.287.130">
    <property type="match status" value="1"/>
</dbReference>
<dbReference type="CDD" id="cd00130">
    <property type="entry name" value="PAS"/>
    <property type="match status" value="1"/>
</dbReference>
<dbReference type="Pfam" id="PF00512">
    <property type="entry name" value="HisKA"/>
    <property type="match status" value="1"/>
</dbReference>
<dbReference type="SMART" id="SM00091">
    <property type="entry name" value="PAS"/>
    <property type="match status" value="1"/>
</dbReference>
<keyword evidence="5" id="KW-0547">Nucleotide-binding</keyword>
<evidence type="ECO:0000256" key="4">
    <source>
        <dbReference type="ARBA" id="ARBA00022679"/>
    </source>
</evidence>
<evidence type="ECO:0000313" key="12">
    <source>
        <dbReference type="Proteomes" id="UP001168694"/>
    </source>
</evidence>
<dbReference type="InterPro" id="IPR013767">
    <property type="entry name" value="PAS_fold"/>
</dbReference>
<dbReference type="InterPro" id="IPR036097">
    <property type="entry name" value="HisK_dim/P_sf"/>
</dbReference>
<dbReference type="InterPro" id="IPR000014">
    <property type="entry name" value="PAS"/>
</dbReference>
<evidence type="ECO:0000256" key="2">
    <source>
        <dbReference type="ARBA" id="ARBA00012438"/>
    </source>
</evidence>
<reference evidence="11" key="1">
    <citation type="submission" date="2023-06" db="EMBL/GenBank/DDBJ databases">
        <title>Draft Genome Sequences of Representative Paenibacillus Polymyxa, Bacillus cereus, Fictibacillus sp., and Brevibacillus agri Strains Isolated from Amazonian Dark Earth.</title>
        <authorList>
            <person name="Pellegrinetti T.A."/>
            <person name="Cunha I.C.M."/>
            <person name="Chaves M.G."/>
            <person name="Freitas A.S."/>
            <person name="Silva A.V.R."/>
            <person name="Tsai S.M."/>
            <person name="Mendes L.W."/>
        </authorList>
    </citation>
    <scope>NUCLEOTIDE SEQUENCE</scope>
    <source>
        <strain evidence="11">CENA-BCM004</strain>
    </source>
</reference>
<dbReference type="EMBL" id="JAUHLN010000001">
    <property type="protein sequence ID" value="MDN4072277.1"/>
    <property type="molecule type" value="Genomic_DNA"/>
</dbReference>
<organism evidence="11 12">
    <name type="scientific">Fictibacillus terranigra</name>
    <dbReference type="NCBI Taxonomy" id="3058424"/>
    <lineage>
        <taxon>Bacteria</taxon>
        <taxon>Bacillati</taxon>
        <taxon>Bacillota</taxon>
        <taxon>Bacilli</taxon>
        <taxon>Bacillales</taxon>
        <taxon>Fictibacillaceae</taxon>
        <taxon>Fictibacillus</taxon>
    </lineage>
</organism>
<keyword evidence="3" id="KW-0597">Phosphoprotein</keyword>
<dbReference type="SUPFAM" id="SSF55874">
    <property type="entry name" value="ATPase domain of HSP90 chaperone/DNA topoisomerase II/histidine kinase"/>
    <property type="match status" value="1"/>
</dbReference>
<keyword evidence="12" id="KW-1185">Reference proteome</keyword>
<dbReference type="InterPro" id="IPR036890">
    <property type="entry name" value="HATPase_C_sf"/>
</dbReference>
<evidence type="ECO:0000259" key="9">
    <source>
        <dbReference type="PROSITE" id="PS50109"/>
    </source>
</evidence>
<evidence type="ECO:0000256" key="3">
    <source>
        <dbReference type="ARBA" id="ARBA00022553"/>
    </source>
</evidence>
<feature type="domain" description="PAS" evidence="10">
    <location>
        <begin position="60"/>
        <end position="121"/>
    </location>
</feature>
<dbReference type="NCBIfam" id="TIGR00229">
    <property type="entry name" value="sensory_box"/>
    <property type="match status" value="1"/>
</dbReference>
<comment type="caution">
    <text evidence="11">The sequence shown here is derived from an EMBL/GenBank/DDBJ whole genome shotgun (WGS) entry which is preliminary data.</text>
</comment>
<keyword evidence="7 11" id="KW-0067">ATP-binding</keyword>
<dbReference type="EC" id="2.7.13.3" evidence="2"/>
<dbReference type="CDD" id="cd00082">
    <property type="entry name" value="HisKA"/>
    <property type="match status" value="1"/>
</dbReference>
<dbReference type="SUPFAM" id="SSF55785">
    <property type="entry name" value="PYP-like sensor domain (PAS domain)"/>
    <property type="match status" value="1"/>
</dbReference>
<evidence type="ECO:0000256" key="5">
    <source>
        <dbReference type="ARBA" id="ARBA00022741"/>
    </source>
</evidence>
<dbReference type="RefSeq" id="WP_290398401.1">
    <property type="nucleotide sequence ID" value="NZ_JAUHLN010000001.1"/>
</dbReference>
<dbReference type="InterPro" id="IPR003661">
    <property type="entry name" value="HisK_dim/P_dom"/>
</dbReference>
<dbReference type="PANTHER" id="PTHR43065">
    <property type="entry name" value="SENSOR HISTIDINE KINASE"/>
    <property type="match status" value="1"/>
</dbReference>
<gene>
    <name evidence="11" type="ORF">QYF49_04440</name>
</gene>
<dbReference type="PRINTS" id="PR00344">
    <property type="entry name" value="BCTRLSENSOR"/>
</dbReference>
<evidence type="ECO:0000313" key="11">
    <source>
        <dbReference type="EMBL" id="MDN4072277.1"/>
    </source>
</evidence>
<dbReference type="PROSITE" id="PS50112">
    <property type="entry name" value="PAS"/>
    <property type="match status" value="1"/>
</dbReference>
<name>A0ABT8E2Y8_9BACL</name>
<evidence type="ECO:0000259" key="10">
    <source>
        <dbReference type="PROSITE" id="PS50112"/>
    </source>
</evidence>
<dbReference type="InterPro" id="IPR035965">
    <property type="entry name" value="PAS-like_dom_sf"/>
</dbReference>
<dbReference type="Pfam" id="PF00989">
    <property type="entry name" value="PAS"/>
    <property type="match status" value="1"/>
</dbReference>
<accession>A0ABT8E2Y8</accession>
<evidence type="ECO:0000256" key="7">
    <source>
        <dbReference type="ARBA" id="ARBA00022840"/>
    </source>
</evidence>
<dbReference type="PANTHER" id="PTHR43065:SF10">
    <property type="entry name" value="PEROXIDE STRESS-ACTIVATED HISTIDINE KINASE MAK3"/>
    <property type="match status" value="1"/>
</dbReference>
<dbReference type="SUPFAM" id="SSF47384">
    <property type="entry name" value="Homodimeric domain of signal transducing histidine kinase"/>
    <property type="match status" value="1"/>
</dbReference>
<proteinExistence type="predicted"/>
<evidence type="ECO:0000256" key="1">
    <source>
        <dbReference type="ARBA" id="ARBA00000085"/>
    </source>
</evidence>
<evidence type="ECO:0000256" key="6">
    <source>
        <dbReference type="ARBA" id="ARBA00022777"/>
    </source>
</evidence>
<dbReference type="SMART" id="SM00388">
    <property type="entry name" value="HisKA"/>
    <property type="match status" value="1"/>
</dbReference>
<dbReference type="Pfam" id="PF02518">
    <property type="entry name" value="HATPase_c"/>
    <property type="match status" value="1"/>
</dbReference>
<dbReference type="SMART" id="SM00387">
    <property type="entry name" value="HATPase_c"/>
    <property type="match status" value="1"/>
</dbReference>
<dbReference type="InterPro" id="IPR003594">
    <property type="entry name" value="HATPase_dom"/>
</dbReference>
<dbReference type="InterPro" id="IPR005467">
    <property type="entry name" value="His_kinase_dom"/>
</dbReference>
<dbReference type="PROSITE" id="PS50109">
    <property type="entry name" value="HIS_KIN"/>
    <property type="match status" value="1"/>
</dbReference>
<protein>
    <recommendedName>
        <fullName evidence="2">histidine kinase</fullName>
        <ecNumber evidence="2">2.7.13.3</ecNumber>
    </recommendedName>
</protein>
<evidence type="ECO:0000256" key="8">
    <source>
        <dbReference type="ARBA" id="ARBA00023012"/>
    </source>
</evidence>
<dbReference type="Gene3D" id="3.30.450.20">
    <property type="entry name" value="PAS domain"/>
    <property type="match status" value="1"/>
</dbReference>
<sequence length="406" mass="45748">MKKVGQVTLVCLSIAFTAYQKVLSDEPFFTFDFMIFTVIAWLVGWQYDTARENSKNARANEESYKTLIDALPEAVIIHRNTAIIYINQAAAQMWGAGRKEDVIGKSLYDFVAPEHVERLLKDTENLPLNTFEVKVESQGVISFLELSSLMIVFGKNKAILSVIKDVTARQEETNRLLRKSEKLALLGQMAAGIAHEIRNPLTSVKGFIQLIKVNRREEEYVSIVLDEIDRINGIVGDLLVLAKPRDLVFIEQNMMLVLKEVITMIQTQADANNIMILEEYEPDLPLSYRDKNQIKQVFLNLLMNAIEAMPDGGVIMVKLKKEGEMVSIKIIDEGIGIPEERIPTLGEPFYTTKDKGTGLGLMICCKIIENHNGLLTIQSKVLEGTTVEIKIPCSDKHYKKQLSTLL</sequence>
<keyword evidence="4" id="KW-0808">Transferase</keyword>
<keyword evidence="6" id="KW-0418">Kinase</keyword>
<comment type="catalytic activity">
    <reaction evidence="1">
        <text>ATP + protein L-histidine = ADP + protein N-phospho-L-histidine.</text>
        <dbReference type="EC" id="2.7.13.3"/>
    </reaction>
</comment>
<keyword evidence="8" id="KW-0902">Two-component regulatory system</keyword>
<dbReference type="Proteomes" id="UP001168694">
    <property type="component" value="Unassembled WGS sequence"/>
</dbReference>
<dbReference type="CDD" id="cd00075">
    <property type="entry name" value="HATPase"/>
    <property type="match status" value="1"/>
</dbReference>